<dbReference type="GeneID" id="85329364"/>
<gene>
    <name evidence="1" type="ORF">B0T26DRAFT_756423</name>
</gene>
<dbReference type="RefSeq" id="XP_060292115.1">
    <property type="nucleotide sequence ID" value="XM_060446094.1"/>
</dbReference>
<comment type="caution">
    <text evidence="1">The sequence shown here is derived from an EMBL/GenBank/DDBJ whole genome shotgun (WGS) entry which is preliminary data.</text>
</comment>
<accession>A0AA40A0F6</accession>
<dbReference type="AlphaFoldDB" id="A0AA40A0F6"/>
<evidence type="ECO:0000313" key="1">
    <source>
        <dbReference type="EMBL" id="KAK0707021.1"/>
    </source>
</evidence>
<evidence type="ECO:0000313" key="2">
    <source>
        <dbReference type="Proteomes" id="UP001172101"/>
    </source>
</evidence>
<reference evidence="1" key="1">
    <citation type="submission" date="2023-06" db="EMBL/GenBank/DDBJ databases">
        <title>Genome-scale phylogeny and comparative genomics of the fungal order Sordariales.</title>
        <authorList>
            <consortium name="Lawrence Berkeley National Laboratory"/>
            <person name="Hensen N."/>
            <person name="Bonometti L."/>
            <person name="Westerberg I."/>
            <person name="Brannstrom I.O."/>
            <person name="Guillou S."/>
            <person name="Cros-Aarteil S."/>
            <person name="Calhoun S."/>
            <person name="Haridas S."/>
            <person name="Kuo A."/>
            <person name="Mondo S."/>
            <person name="Pangilinan J."/>
            <person name="Riley R."/>
            <person name="LaButti K."/>
            <person name="Andreopoulos B."/>
            <person name="Lipzen A."/>
            <person name="Chen C."/>
            <person name="Yanf M."/>
            <person name="Daum C."/>
            <person name="Ng V."/>
            <person name="Clum A."/>
            <person name="Steindorff A."/>
            <person name="Ohm R."/>
            <person name="Martin F."/>
            <person name="Silar P."/>
            <person name="Natvig D."/>
            <person name="Lalanne C."/>
            <person name="Gautier V."/>
            <person name="Ament-velasquez S.L."/>
            <person name="Kruys A."/>
            <person name="Hutchinson M.I."/>
            <person name="Powell A.J."/>
            <person name="Barry K."/>
            <person name="Miller A.N."/>
            <person name="Grigoriev I.V."/>
            <person name="Debuchy R."/>
            <person name="Gladieux P."/>
            <person name="Thoren M.H."/>
            <person name="Johannesson H."/>
        </authorList>
    </citation>
    <scope>NUCLEOTIDE SEQUENCE</scope>
    <source>
        <strain evidence="1">SMH2392-1A</strain>
    </source>
</reference>
<organism evidence="1 2">
    <name type="scientific">Lasiosphaeria miniovina</name>
    <dbReference type="NCBI Taxonomy" id="1954250"/>
    <lineage>
        <taxon>Eukaryota</taxon>
        <taxon>Fungi</taxon>
        <taxon>Dikarya</taxon>
        <taxon>Ascomycota</taxon>
        <taxon>Pezizomycotina</taxon>
        <taxon>Sordariomycetes</taxon>
        <taxon>Sordariomycetidae</taxon>
        <taxon>Sordariales</taxon>
        <taxon>Lasiosphaeriaceae</taxon>
        <taxon>Lasiosphaeria</taxon>
    </lineage>
</organism>
<proteinExistence type="predicted"/>
<dbReference type="EMBL" id="JAUIRO010000007">
    <property type="protein sequence ID" value="KAK0707021.1"/>
    <property type="molecule type" value="Genomic_DNA"/>
</dbReference>
<keyword evidence="2" id="KW-1185">Reference proteome</keyword>
<protein>
    <submittedName>
        <fullName evidence="1">Uncharacterized protein</fullName>
    </submittedName>
</protein>
<sequence>MARTSEQEAFAYPRVKARVQAAKEFAPQGIDGGRGLLDWACLNYADPSQDVLASPGEENTPASMRITPAFAV</sequence>
<dbReference type="Proteomes" id="UP001172101">
    <property type="component" value="Unassembled WGS sequence"/>
</dbReference>
<name>A0AA40A0F6_9PEZI</name>